<feature type="domain" description="Methyltransferase" evidence="1">
    <location>
        <begin position="76"/>
        <end position="270"/>
    </location>
</feature>
<dbReference type="PANTHER" id="PTHR32026">
    <property type="entry name" value="METHYLTRANSFERASE-LIKE PROTEIN 24"/>
    <property type="match status" value="1"/>
</dbReference>
<proteinExistence type="predicted"/>
<comment type="caution">
    <text evidence="2">The sequence shown here is derived from an EMBL/GenBank/DDBJ whole genome shotgun (WGS) entry which is preliminary data.</text>
</comment>
<evidence type="ECO:0000313" key="2">
    <source>
        <dbReference type="EMBL" id="CAJ0605162.1"/>
    </source>
</evidence>
<dbReference type="Pfam" id="PF13383">
    <property type="entry name" value="Methyltransf_22"/>
    <property type="match status" value="1"/>
</dbReference>
<organism evidence="2 3">
    <name type="scientific">Cylicocyclus nassatus</name>
    <name type="common">Nematode worm</name>
    <dbReference type="NCBI Taxonomy" id="53992"/>
    <lineage>
        <taxon>Eukaryota</taxon>
        <taxon>Metazoa</taxon>
        <taxon>Ecdysozoa</taxon>
        <taxon>Nematoda</taxon>
        <taxon>Chromadorea</taxon>
        <taxon>Rhabditida</taxon>
        <taxon>Rhabditina</taxon>
        <taxon>Rhabditomorpha</taxon>
        <taxon>Strongyloidea</taxon>
        <taxon>Strongylidae</taxon>
        <taxon>Cylicocyclus</taxon>
    </lineage>
</organism>
<dbReference type="InterPro" id="IPR029063">
    <property type="entry name" value="SAM-dependent_MTases_sf"/>
</dbReference>
<dbReference type="AlphaFoldDB" id="A0AA36H730"/>
<dbReference type="EMBL" id="CATQJL010000316">
    <property type="protein sequence ID" value="CAJ0605162.1"/>
    <property type="molecule type" value="Genomic_DNA"/>
</dbReference>
<keyword evidence="3" id="KW-1185">Reference proteome</keyword>
<dbReference type="PANTHER" id="PTHR32026:SF27">
    <property type="entry name" value="METHYLTRANSFERASE FKBM DOMAIN-CONTAINING PROTEIN-RELATED"/>
    <property type="match status" value="1"/>
</dbReference>
<dbReference type="Proteomes" id="UP001176961">
    <property type="component" value="Unassembled WGS sequence"/>
</dbReference>
<evidence type="ECO:0000313" key="3">
    <source>
        <dbReference type="Proteomes" id="UP001176961"/>
    </source>
</evidence>
<accession>A0AA36H730</accession>
<dbReference type="SUPFAM" id="SSF53335">
    <property type="entry name" value="S-adenosyl-L-methionine-dependent methyltransferases"/>
    <property type="match status" value="1"/>
</dbReference>
<dbReference type="InterPro" id="IPR025714">
    <property type="entry name" value="Methyltranfer_dom"/>
</dbReference>
<protein>
    <recommendedName>
        <fullName evidence="1">Methyltransferase domain-containing protein</fullName>
    </recommendedName>
</protein>
<sequence>MRQSVAAVVVSLAIISAVMVYQHRIYLDMLRSMYSSLSTHAQNESSKEGTDSWVRDYYSKQAADRIRALDAISNESANFAVLYNVLVPEVFCRDLVRVGNVVDGGKFVCNPKAMPKGNCSVYSLGLREDISFDRDIQEFNNSTCRIYGYDMTSQSKAVIDEYHAINGKIRTLVIGSSTNASENVYFLGDLLLNNGDTYAEFLKMDIEGAEHYTLIPFLKLYSVCQLFLEVHHYKPINHVKLLQQIARLDYALFFYEVNGDSLQACEYSFIHLTCMKRYGVSMLKLYLKFIKLP</sequence>
<reference evidence="2" key="1">
    <citation type="submission" date="2023-07" db="EMBL/GenBank/DDBJ databases">
        <authorList>
            <consortium name="CYATHOMIX"/>
        </authorList>
    </citation>
    <scope>NUCLEOTIDE SEQUENCE</scope>
    <source>
        <strain evidence="2">N/A</strain>
    </source>
</reference>
<evidence type="ECO:0000259" key="1">
    <source>
        <dbReference type="Pfam" id="PF13383"/>
    </source>
</evidence>
<dbReference type="InterPro" id="IPR026913">
    <property type="entry name" value="METTL24"/>
</dbReference>
<name>A0AA36H730_CYLNA</name>
<gene>
    <name evidence="2" type="ORF">CYNAS_LOCUS17145</name>
</gene>